<dbReference type="AlphaFoldDB" id="A0A1R2CIS7"/>
<protein>
    <submittedName>
        <fullName evidence="1">Uncharacterized protein</fullName>
    </submittedName>
</protein>
<organism evidence="1 2">
    <name type="scientific">Stentor coeruleus</name>
    <dbReference type="NCBI Taxonomy" id="5963"/>
    <lineage>
        <taxon>Eukaryota</taxon>
        <taxon>Sar</taxon>
        <taxon>Alveolata</taxon>
        <taxon>Ciliophora</taxon>
        <taxon>Postciliodesmatophora</taxon>
        <taxon>Heterotrichea</taxon>
        <taxon>Heterotrichida</taxon>
        <taxon>Stentoridae</taxon>
        <taxon>Stentor</taxon>
    </lineage>
</organism>
<name>A0A1R2CIS7_9CILI</name>
<evidence type="ECO:0000313" key="1">
    <source>
        <dbReference type="EMBL" id="OMJ88944.1"/>
    </source>
</evidence>
<comment type="caution">
    <text evidence="1">The sequence shown here is derived from an EMBL/GenBank/DDBJ whole genome shotgun (WGS) entry which is preliminary data.</text>
</comment>
<evidence type="ECO:0000313" key="2">
    <source>
        <dbReference type="Proteomes" id="UP000187209"/>
    </source>
</evidence>
<keyword evidence="2" id="KW-1185">Reference proteome</keyword>
<dbReference type="Proteomes" id="UP000187209">
    <property type="component" value="Unassembled WGS sequence"/>
</dbReference>
<dbReference type="OrthoDB" id="319337at2759"/>
<sequence>MALSSLIKTLGDKLSYFSNWKFNFQKTRVIGSLQYTDEALERMASTPFFVRINRGEFFYNRYDDGDISSHRWSFFYEEALFLNYVVDNWKFDLSRLSKYEQADYNLAVEKLKAWNDLRVFVQDIESFVDEIRRVTSLRRASGWPSGIKFYNFPIYESTIVSRYHAIMKQLESYPEWANKFKSEVEPQIKQLADVSPVSLTKLEHDIFHDINLHSYFK</sequence>
<reference evidence="1 2" key="1">
    <citation type="submission" date="2016-11" db="EMBL/GenBank/DDBJ databases">
        <title>The macronuclear genome of Stentor coeruleus: a giant cell with tiny introns.</title>
        <authorList>
            <person name="Slabodnick M."/>
            <person name="Ruby J.G."/>
            <person name="Reiff S.B."/>
            <person name="Swart E.C."/>
            <person name="Gosai S."/>
            <person name="Prabakaran S."/>
            <person name="Witkowska E."/>
            <person name="Larue G.E."/>
            <person name="Fisher S."/>
            <person name="Freeman R.M."/>
            <person name="Gunawardena J."/>
            <person name="Chu W."/>
            <person name="Stover N.A."/>
            <person name="Gregory B.D."/>
            <person name="Nowacki M."/>
            <person name="Derisi J."/>
            <person name="Roy S.W."/>
            <person name="Marshall W.F."/>
            <person name="Sood P."/>
        </authorList>
    </citation>
    <scope>NUCLEOTIDE SEQUENCE [LARGE SCALE GENOMIC DNA]</scope>
    <source>
        <strain evidence="1">WM001</strain>
    </source>
</reference>
<accession>A0A1R2CIS7</accession>
<gene>
    <name evidence="1" type="ORF">SteCoe_9053</name>
</gene>
<dbReference type="EMBL" id="MPUH01000138">
    <property type="protein sequence ID" value="OMJ88944.1"/>
    <property type="molecule type" value="Genomic_DNA"/>
</dbReference>
<proteinExistence type="predicted"/>